<sequence length="157" mass="17718">MKDFDIEERVNRAVRNFEAGYNCAQSVFLAYSDVFELEMETAKKMSVSFGGGVGRMREVCGTVSAMAMLAGFKYPVQDITDQEARTKNYAMVQKMADIFKEKNETIICRRLLPPEDAAATTPAPAARTQEYYQKRPCKKYVEDSARIAGRMLKGELD</sequence>
<accession>A0A9Q5SRD5</accession>
<dbReference type="Proteomes" id="UP000195975">
    <property type="component" value="Unassembled WGS sequence"/>
</dbReference>
<protein>
    <recommendedName>
        <fullName evidence="3">C_GCAxxG_C_C family protein</fullName>
    </recommendedName>
</protein>
<reference evidence="2" key="1">
    <citation type="submission" date="2017-04" db="EMBL/GenBank/DDBJ databases">
        <title>Function of individual gut microbiota members based on whole genome sequencing of pure cultures obtained from chicken caecum.</title>
        <authorList>
            <person name="Medvecky M."/>
            <person name="Cejkova D."/>
            <person name="Polansky O."/>
            <person name="Karasova D."/>
            <person name="Kubasova T."/>
            <person name="Cizek A."/>
            <person name="Rychlik I."/>
        </authorList>
    </citation>
    <scope>NUCLEOTIDE SEQUENCE [LARGE SCALE GENOMIC DNA]</scope>
    <source>
        <strain evidence="2">An42</strain>
    </source>
</reference>
<dbReference type="RefSeq" id="WP_008157711.1">
    <property type="nucleotide sequence ID" value="NZ_CAJLBM010000033.1"/>
</dbReference>
<dbReference type="EMBL" id="NFIJ01000009">
    <property type="protein sequence ID" value="OUO05022.1"/>
    <property type="molecule type" value="Genomic_DNA"/>
</dbReference>
<gene>
    <name evidence="1" type="ORF">B5F96_09830</name>
</gene>
<proteinExistence type="predicted"/>
<dbReference type="Pfam" id="PF09719">
    <property type="entry name" value="C_GCAxxG_C_C"/>
    <property type="match status" value="1"/>
</dbReference>
<evidence type="ECO:0008006" key="3">
    <source>
        <dbReference type="Google" id="ProtNLM"/>
    </source>
</evidence>
<dbReference type="NCBIfam" id="TIGR01909">
    <property type="entry name" value="C_GCAxxG_C_C"/>
    <property type="match status" value="1"/>
</dbReference>
<comment type="caution">
    <text evidence="1">The sequence shown here is derived from an EMBL/GenBank/DDBJ whole genome shotgun (WGS) entry which is preliminary data.</text>
</comment>
<evidence type="ECO:0000313" key="1">
    <source>
        <dbReference type="EMBL" id="OUO05022.1"/>
    </source>
</evidence>
<dbReference type="InterPro" id="IPR010181">
    <property type="entry name" value="CGCAxxGCC_motif"/>
</dbReference>
<organism evidence="1 2">
    <name type="scientific">Parabacteroides johnsonii</name>
    <dbReference type="NCBI Taxonomy" id="387661"/>
    <lineage>
        <taxon>Bacteria</taxon>
        <taxon>Pseudomonadati</taxon>
        <taxon>Bacteroidota</taxon>
        <taxon>Bacteroidia</taxon>
        <taxon>Bacteroidales</taxon>
        <taxon>Tannerellaceae</taxon>
        <taxon>Parabacteroides</taxon>
    </lineage>
</organism>
<name>A0A9Q5SRD5_9BACT</name>
<evidence type="ECO:0000313" key="2">
    <source>
        <dbReference type="Proteomes" id="UP000195975"/>
    </source>
</evidence>
<dbReference type="AlphaFoldDB" id="A0A9Q5SRD5"/>